<dbReference type="RefSeq" id="WP_106891929.1">
    <property type="nucleotide sequence ID" value="NZ_CP027860.1"/>
</dbReference>
<keyword evidence="4" id="KW-0813">Transport</keyword>
<dbReference type="NCBIfam" id="TIGR00974">
    <property type="entry name" value="3a0107s02c"/>
    <property type="match status" value="1"/>
</dbReference>
<sequence length="286" mass="31159">MSRQAERIYRRRRLVNVVALVLSGTAALFGLAMLCWILWTTISKGAAALSPHLFLLPTAPPGEPGGLANALVGTVLICLSAVAWATPLGILAGTYLAEYANYTRRGATIRFVNDILLSAPSIVLGLFVYTLVVRPMEQFSMFAGVLALGFIVLPVVVRTTDEMLRMVPTQMREAALSLGIPQWKVTTQVLYRAARSGITTGVLLGLARISGETAPLIFTNTNNQYWSTSPFAPMSNLPMTIYEYAKSPFEDWQQLAWAGALLVTAFVLLISVTARLLILKNKTSHD</sequence>
<comment type="subcellular location">
    <subcellularLocation>
        <location evidence="10">Cell inner membrane</location>
        <topology evidence="10">Multi-pass membrane protein</topology>
    </subcellularLocation>
    <subcellularLocation>
        <location evidence="1">Cell membrane</location>
        <topology evidence="1">Multi-pass membrane protein</topology>
    </subcellularLocation>
</comment>
<keyword evidence="5 10" id="KW-1003">Cell membrane</keyword>
<dbReference type="InterPro" id="IPR035906">
    <property type="entry name" value="MetI-like_sf"/>
</dbReference>
<evidence type="ECO:0000256" key="4">
    <source>
        <dbReference type="ARBA" id="ARBA00022448"/>
    </source>
</evidence>
<reference evidence="12 13" key="1">
    <citation type="submission" date="2018-03" db="EMBL/GenBank/DDBJ databases">
        <title>Ahniella affigens gen. nov., sp. nov., a gammaproteobacterium isolated from sandy soil near a stream.</title>
        <authorList>
            <person name="Ko Y."/>
            <person name="Kim J.-H."/>
        </authorList>
    </citation>
    <scope>NUCLEOTIDE SEQUENCE [LARGE SCALE GENOMIC DNA]</scope>
    <source>
        <strain evidence="12 13">D13</strain>
    </source>
</reference>
<reference evidence="12 13" key="2">
    <citation type="submission" date="2018-03" db="EMBL/GenBank/DDBJ databases">
        <authorList>
            <person name="Keele B.F."/>
        </authorList>
    </citation>
    <scope>NUCLEOTIDE SEQUENCE [LARGE SCALE GENOMIC DNA]</scope>
    <source>
        <strain evidence="12 13">D13</strain>
    </source>
</reference>
<dbReference type="EMBL" id="CP027860">
    <property type="protein sequence ID" value="AVP98009.1"/>
    <property type="molecule type" value="Genomic_DNA"/>
</dbReference>
<dbReference type="GO" id="GO:0035435">
    <property type="term" value="P:phosphate ion transmembrane transport"/>
    <property type="evidence" value="ECO:0007669"/>
    <property type="project" value="InterPro"/>
</dbReference>
<dbReference type="AlphaFoldDB" id="A0A2P1PT40"/>
<evidence type="ECO:0000256" key="10">
    <source>
        <dbReference type="RuleBase" id="RU363043"/>
    </source>
</evidence>
<feature type="domain" description="ABC transmembrane type-1" evidence="11">
    <location>
        <begin position="71"/>
        <end position="274"/>
    </location>
</feature>
<feature type="transmembrane region" description="Helical" evidence="10">
    <location>
        <begin position="255"/>
        <end position="278"/>
    </location>
</feature>
<evidence type="ECO:0000259" key="11">
    <source>
        <dbReference type="PROSITE" id="PS50928"/>
    </source>
</evidence>
<keyword evidence="7 10" id="KW-0812">Transmembrane</keyword>
<evidence type="ECO:0000256" key="2">
    <source>
        <dbReference type="ARBA" id="ARBA00007069"/>
    </source>
</evidence>
<comment type="similarity">
    <text evidence="2 10">Belongs to the binding-protein-dependent transport system permease family. CysTW subfamily.</text>
</comment>
<keyword evidence="9 10" id="KW-0472">Membrane</keyword>
<evidence type="ECO:0000313" key="12">
    <source>
        <dbReference type="EMBL" id="AVP98009.1"/>
    </source>
</evidence>
<evidence type="ECO:0000256" key="6">
    <source>
        <dbReference type="ARBA" id="ARBA00022592"/>
    </source>
</evidence>
<evidence type="ECO:0000256" key="8">
    <source>
        <dbReference type="ARBA" id="ARBA00022989"/>
    </source>
</evidence>
<dbReference type="PANTHER" id="PTHR42922:SF1">
    <property type="entry name" value="PHOSPHATE TRANSPORT SYSTEM PERMEASE PROTEIN PSTA"/>
    <property type="match status" value="1"/>
</dbReference>
<dbReference type="CDD" id="cd06261">
    <property type="entry name" value="TM_PBP2"/>
    <property type="match status" value="1"/>
</dbReference>
<dbReference type="OrthoDB" id="9775069at2"/>
<organism evidence="12 13">
    <name type="scientific">Ahniella affigens</name>
    <dbReference type="NCBI Taxonomy" id="2021234"/>
    <lineage>
        <taxon>Bacteria</taxon>
        <taxon>Pseudomonadati</taxon>
        <taxon>Pseudomonadota</taxon>
        <taxon>Gammaproteobacteria</taxon>
        <taxon>Lysobacterales</taxon>
        <taxon>Rhodanobacteraceae</taxon>
        <taxon>Ahniella</taxon>
    </lineage>
</organism>
<evidence type="ECO:0000256" key="7">
    <source>
        <dbReference type="ARBA" id="ARBA00022692"/>
    </source>
</evidence>
<dbReference type="GO" id="GO:0005886">
    <property type="term" value="C:plasma membrane"/>
    <property type="evidence" value="ECO:0007669"/>
    <property type="project" value="UniProtKB-SubCell"/>
</dbReference>
<feature type="transmembrane region" description="Helical" evidence="10">
    <location>
        <begin position="138"/>
        <end position="157"/>
    </location>
</feature>
<dbReference type="InterPro" id="IPR051408">
    <property type="entry name" value="Phosphate_transprt_permease"/>
</dbReference>
<evidence type="ECO:0000313" key="13">
    <source>
        <dbReference type="Proteomes" id="UP000241074"/>
    </source>
</evidence>
<keyword evidence="6" id="KW-0592">Phosphate transport</keyword>
<feature type="transmembrane region" description="Helical" evidence="10">
    <location>
        <begin position="14"/>
        <end position="39"/>
    </location>
</feature>
<accession>A0A2P1PT40</accession>
<feature type="transmembrane region" description="Helical" evidence="10">
    <location>
        <begin position="70"/>
        <end position="97"/>
    </location>
</feature>
<gene>
    <name evidence="12" type="primary">pstA</name>
    <name evidence="12" type="ORF">C7S18_12700</name>
</gene>
<dbReference type="InterPro" id="IPR005672">
    <property type="entry name" value="Phosphate_PstA"/>
</dbReference>
<dbReference type="Gene3D" id="1.10.3720.10">
    <property type="entry name" value="MetI-like"/>
    <property type="match status" value="1"/>
</dbReference>
<protein>
    <recommendedName>
        <fullName evidence="3 10">Phosphate transport system permease protein PstA</fullName>
    </recommendedName>
</protein>
<evidence type="ECO:0000256" key="3">
    <source>
        <dbReference type="ARBA" id="ARBA00016864"/>
    </source>
</evidence>
<dbReference type="Proteomes" id="UP000241074">
    <property type="component" value="Chromosome"/>
</dbReference>
<dbReference type="SUPFAM" id="SSF161098">
    <property type="entry name" value="MetI-like"/>
    <property type="match status" value="1"/>
</dbReference>
<evidence type="ECO:0000256" key="5">
    <source>
        <dbReference type="ARBA" id="ARBA00022475"/>
    </source>
</evidence>
<dbReference type="Pfam" id="PF00528">
    <property type="entry name" value="BPD_transp_1"/>
    <property type="match status" value="1"/>
</dbReference>
<dbReference type="PROSITE" id="PS50928">
    <property type="entry name" value="ABC_TM1"/>
    <property type="match status" value="1"/>
</dbReference>
<name>A0A2P1PT40_9GAMM</name>
<proteinExistence type="inferred from homology"/>
<dbReference type="GO" id="GO:0005315">
    <property type="term" value="F:phosphate transmembrane transporter activity"/>
    <property type="evidence" value="ECO:0007669"/>
    <property type="project" value="InterPro"/>
</dbReference>
<evidence type="ECO:0000256" key="9">
    <source>
        <dbReference type="ARBA" id="ARBA00023136"/>
    </source>
</evidence>
<feature type="transmembrane region" description="Helical" evidence="10">
    <location>
        <begin position="109"/>
        <end position="132"/>
    </location>
</feature>
<dbReference type="KEGG" id="xba:C7S18_12700"/>
<keyword evidence="13" id="KW-1185">Reference proteome</keyword>
<dbReference type="InterPro" id="IPR000515">
    <property type="entry name" value="MetI-like"/>
</dbReference>
<dbReference type="PANTHER" id="PTHR42922">
    <property type="entry name" value="PHOSPHATE TRANSPORT SYSTEM PERMEASE PROTEIN PSTA"/>
    <property type="match status" value="1"/>
</dbReference>
<comment type="caution">
    <text evidence="10">Lacks conserved residue(s) required for the propagation of feature annotation.</text>
</comment>
<keyword evidence="8 10" id="KW-1133">Transmembrane helix</keyword>
<evidence type="ECO:0000256" key="1">
    <source>
        <dbReference type="ARBA" id="ARBA00004651"/>
    </source>
</evidence>